<sequence>MMDVSLIEIRTFTSPEEIRELPNFIEENPITQASYKRLIGDYNFGEEVCCCVQKDNGNLCGEGHKRGWVAELLDGSATIIGNHCAQEKFGADSRLIKDQSQYVNEKRRRERLAGVIVQVEKKAQRLEHLEQLRISLKTLEKRIHDFTDELSSSTQRRLLDMARTGQSRVTFTAVKFREYIDDKGQSKRERSTFEQSLGSLDGLDVIQPWSYFTIYDAIKDVGRAQEEAERLGSKPRSAVVDTLAARLNEYDRILREGNRLLNLESVFFANSFLPLCFLETDKTERYKAARIAMRRSGIVGGKDEAKAWLAAQEKAIKQQLGIDVIEIH</sequence>
<evidence type="ECO:0000256" key="1">
    <source>
        <dbReference type="SAM" id="Coils"/>
    </source>
</evidence>
<dbReference type="Proteomes" id="UP000494135">
    <property type="component" value="Unassembled WGS sequence"/>
</dbReference>
<gene>
    <name evidence="3" type="ORF">B7G54_00010</name>
    <name evidence="2" type="ORF">LMG29660_07017</name>
</gene>
<name>A0A1X1PN31_9BURK</name>
<reference evidence="3 4" key="1">
    <citation type="submission" date="2017-04" db="EMBL/GenBank/DDBJ databases">
        <title>Burkholderia puraquae sp. nov., a novel Burkholderia cepacia complex species from hospital setting samples.</title>
        <authorList>
            <person name="Martina P."/>
            <person name="Leguizamon M."/>
            <person name="Prieto C."/>
            <person name="Sousa S."/>
            <person name="Montanaro P."/>
            <person name="Draghi W."/>
            <person name="Staembler M."/>
            <person name="Bettiol M."/>
            <person name="Figoli C."/>
            <person name="Palau J."/>
            <person name="Alvarez F."/>
            <person name="Benetti S."/>
            <person name="Anchat E."/>
            <person name="Vescina C."/>
            <person name="Ferreras J."/>
            <person name="Lasch P."/>
            <person name="Lagares A."/>
            <person name="Zorreguieta A."/>
            <person name="Yantorno O."/>
            <person name="Bosch A."/>
        </authorList>
    </citation>
    <scope>NUCLEOTIDE SEQUENCE [LARGE SCALE GENOMIC DNA]</scope>
    <source>
        <strain evidence="3 4">CAMPA 1040</strain>
    </source>
</reference>
<dbReference type="EMBL" id="NBYX01000001">
    <property type="protein sequence ID" value="ORT88617.1"/>
    <property type="molecule type" value="Genomic_DNA"/>
</dbReference>
<evidence type="ECO:0000313" key="2">
    <source>
        <dbReference type="EMBL" id="CAB3771904.1"/>
    </source>
</evidence>
<dbReference type="AlphaFoldDB" id="A0A1X1PN31"/>
<dbReference type="OrthoDB" id="9124960at2"/>
<evidence type="ECO:0000313" key="5">
    <source>
        <dbReference type="Proteomes" id="UP000494135"/>
    </source>
</evidence>
<keyword evidence="4" id="KW-1185">Reference proteome</keyword>
<proteinExistence type="predicted"/>
<evidence type="ECO:0000313" key="3">
    <source>
        <dbReference type="EMBL" id="ORT88617.1"/>
    </source>
</evidence>
<reference evidence="2 5" key="2">
    <citation type="submission" date="2020-04" db="EMBL/GenBank/DDBJ databases">
        <authorList>
            <person name="De Canck E."/>
        </authorList>
    </citation>
    <scope>NUCLEOTIDE SEQUENCE [LARGE SCALE GENOMIC DNA]</scope>
    <source>
        <strain evidence="2 5">LMG 29660</strain>
    </source>
</reference>
<dbReference type="EMBL" id="CADIKG010000036">
    <property type="protein sequence ID" value="CAB3771904.1"/>
    <property type="molecule type" value="Genomic_DNA"/>
</dbReference>
<protein>
    <submittedName>
        <fullName evidence="3">Uncharacterized protein</fullName>
    </submittedName>
</protein>
<organism evidence="3 4">
    <name type="scientific">Burkholderia puraquae</name>
    <dbReference type="NCBI Taxonomy" id="1904757"/>
    <lineage>
        <taxon>Bacteria</taxon>
        <taxon>Pseudomonadati</taxon>
        <taxon>Pseudomonadota</taxon>
        <taxon>Betaproteobacteria</taxon>
        <taxon>Burkholderiales</taxon>
        <taxon>Burkholderiaceae</taxon>
        <taxon>Burkholderia</taxon>
        <taxon>Burkholderia cepacia complex</taxon>
    </lineage>
</organism>
<feature type="coiled-coil region" evidence="1">
    <location>
        <begin position="129"/>
        <end position="156"/>
    </location>
</feature>
<dbReference type="Proteomes" id="UP000193146">
    <property type="component" value="Unassembled WGS sequence"/>
</dbReference>
<keyword evidence="1" id="KW-0175">Coiled coil</keyword>
<accession>A0A1X1PN31</accession>
<evidence type="ECO:0000313" key="4">
    <source>
        <dbReference type="Proteomes" id="UP000193146"/>
    </source>
</evidence>